<dbReference type="Pfam" id="PF02424">
    <property type="entry name" value="ApbE"/>
    <property type="match status" value="1"/>
</dbReference>
<keyword evidence="6 10" id="KW-0274">FAD</keyword>
<evidence type="ECO:0000256" key="11">
    <source>
        <dbReference type="PIRSR" id="PIRSR006268-2"/>
    </source>
</evidence>
<evidence type="ECO:0000256" key="1">
    <source>
        <dbReference type="ARBA" id="ARBA00011955"/>
    </source>
</evidence>
<dbReference type="Gene3D" id="3.10.520.10">
    <property type="entry name" value="ApbE-like domains"/>
    <property type="match status" value="1"/>
</dbReference>
<keyword evidence="5 10" id="KW-0479">Metal-binding</keyword>
<dbReference type="AlphaFoldDB" id="A0A7V8VF41"/>
<evidence type="ECO:0000256" key="10">
    <source>
        <dbReference type="PIRNR" id="PIRNR006268"/>
    </source>
</evidence>
<evidence type="ECO:0000313" key="13">
    <source>
        <dbReference type="Proteomes" id="UP000542342"/>
    </source>
</evidence>
<dbReference type="PANTHER" id="PTHR30040">
    <property type="entry name" value="THIAMINE BIOSYNTHESIS LIPOPROTEIN APBE"/>
    <property type="match status" value="1"/>
</dbReference>
<name>A0A7V8VF41_9BACT</name>
<sequence length="311" mass="33648">MGTTFRIILYATEEEVARRAAQAAFNRIAALDEIMSDYKSTSELMRLCQAFATEVGPPVRVSDDLFTVLTAAERLSRRSEGAFDVTVGPLSLLWRHARRTQELPAPQELAAARAKVGYDKVRLDPVRQTVQLTVPGMRLDLGGIAKGYAADQALQLLREEYGLSRALVAAWGDIACGDPPPTETAWRVQIAPIAAAHKPRFLNLSQAAVSTSGDLEQFVVIGGVRYSHVLDPRTGMGLTGRRSVTVIAPRGIDADSLTKAVSVLPVEQALRLIAETPGAAAYIALLDEATGEVREIASPRFAQFLAEPDKK</sequence>
<organism evidence="12 13">
    <name type="scientific">Thermogemmata fonticola</name>
    <dbReference type="NCBI Taxonomy" id="2755323"/>
    <lineage>
        <taxon>Bacteria</taxon>
        <taxon>Pseudomonadati</taxon>
        <taxon>Planctomycetota</taxon>
        <taxon>Planctomycetia</taxon>
        <taxon>Gemmatales</taxon>
        <taxon>Gemmataceae</taxon>
        <taxon>Thermogemmata</taxon>
    </lineage>
</organism>
<evidence type="ECO:0000256" key="5">
    <source>
        <dbReference type="ARBA" id="ARBA00022723"/>
    </source>
</evidence>
<dbReference type="GO" id="GO:0016740">
    <property type="term" value="F:transferase activity"/>
    <property type="evidence" value="ECO:0007669"/>
    <property type="project" value="UniProtKB-UniRule"/>
</dbReference>
<protein>
    <recommendedName>
        <fullName evidence="2 10">FAD:protein FMN transferase</fullName>
        <ecNumber evidence="1 10">2.7.1.180</ecNumber>
    </recommendedName>
    <alternativeName>
        <fullName evidence="8 10">Flavin transferase</fullName>
    </alternativeName>
</protein>
<keyword evidence="4 10" id="KW-0808">Transferase</keyword>
<accession>A0A7V8VF41</accession>
<keyword evidence="7 10" id="KW-0460">Magnesium</keyword>
<dbReference type="InterPro" id="IPR003374">
    <property type="entry name" value="ApbE-like_sf"/>
</dbReference>
<dbReference type="Proteomes" id="UP000542342">
    <property type="component" value="Unassembled WGS sequence"/>
</dbReference>
<dbReference type="EC" id="2.7.1.180" evidence="1 10"/>
<dbReference type="PANTHER" id="PTHR30040:SF2">
    <property type="entry name" value="FAD:PROTEIN FMN TRANSFERASE"/>
    <property type="match status" value="1"/>
</dbReference>
<evidence type="ECO:0000256" key="3">
    <source>
        <dbReference type="ARBA" id="ARBA00022630"/>
    </source>
</evidence>
<dbReference type="PIRSF" id="PIRSF006268">
    <property type="entry name" value="ApbE"/>
    <property type="match status" value="1"/>
</dbReference>
<feature type="binding site" evidence="11">
    <location>
        <position position="255"/>
    </location>
    <ligand>
        <name>Mg(2+)</name>
        <dbReference type="ChEBI" id="CHEBI:18420"/>
    </ligand>
</feature>
<dbReference type="InterPro" id="IPR024932">
    <property type="entry name" value="ApbE"/>
</dbReference>
<feature type="binding site" evidence="11">
    <location>
        <position position="143"/>
    </location>
    <ligand>
        <name>Mg(2+)</name>
        <dbReference type="ChEBI" id="CHEBI:18420"/>
    </ligand>
</feature>
<comment type="cofactor">
    <cofactor evidence="11">
        <name>Mg(2+)</name>
        <dbReference type="ChEBI" id="CHEBI:18420"/>
    </cofactor>
    <cofactor evidence="11">
        <name>Mn(2+)</name>
        <dbReference type="ChEBI" id="CHEBI:29035"/>
    </cofactor>
    <text evidence="11">Magnesium. Can also use manganese.</text>
</comment>
<gene>
    <name evidence="12" type="ORF">H0921_11585</name>
</gene>
<comment type="catalytic activity">
    <reaction evidence="9 10">
        <text>L-threonyl-[protein] + FAD = FMN-L-threonyl-[protein] + AMP + H(+)</text>
        <dbReference type="Rhea" id="RHEA:36847"/>
        <dbReference type="Rhea" id="RHEA-COMP:11060"/>
        <dbReference type="Rhea" id="RHEA-COMP:11061"/>
        <dbReference type="ChEBI" id="CHEBI:15378"/>
        <dbReference type="ChEBI" id="CHEBI:30013"/>
        <dbReference type="ChEBI" id="CHEBI:57692"/>
        <dbReference type="ChEBI" id="CHEBI:74257"/>
        <dbReference type="ChEBI" id="CHEBI:456215"/>
        <dbReference type="EC" id="2.7.1.180"/>
    </reaction>
</comment>
<evidence type="ECO:0000256" key="7">
    <source>
        <dbReference type="ARBA" id="ARBA00022842"/>
    </source>
</evidence>
<dbReference type="SUPFAM" id="SSF143631">
    <property type="entry name" value="ApbE-like"/>
    <property type="match status" value="1"/>
</dbReference>
<evidence type="ECO:0000313" key="12">
    <source>
        <dbReference type="EMBL" id="MBA2226802.1"/>
    </source>
</evidence>
<comment type="similarity">
    <text evidence="10">Belongs to the ApbE family.</text>
</comment>
<evidence type="ECO:0000256" key="4">
    <source>
        <dbReference type="ARBA" id="ARBA00022679"/>
    </source>
</evidence>
<evidence type="ECO:0000256" key="6">
    <source>
        <dbReference type="ARBA" id="ARBA00022827"/>
    </source>
</evidence>
<proteinExistence type="inferred from homology"/>
<keyword evidence="3 10" id="KW-0285">Flavoprotein</keyword>
<evidence type="ECO:0000256" key="2">
    <source>
        <dbReference type="ARBA" id="ARBA00016337"/>
    </source>
</evidence>
<keyword evidence="13" id="KW-1185">Reference proteome</keyword>
<dbReference type="EMBL" id="JACEFB010000008">
    <property type="protein sequence ID" value="MBA2226802.1"/>
    <property type="molecule type" value="Genomic_DNA"/>
</dbReference>
<dbReference type="GO" id="GO:0046872">
    <property type="term" value="F:metal ion binding"/>
    <property type="evidence" value="ECO:0007669"/>
    <property type="project" value="UniProtKB-UniRule"/>
</dbReference>
<evidence type="ECO:0000256" key="9">
    <source>
        <dbReference type="ARBA" id="ARBA00048540"/>
    </source>
</evidence>
<comment type="caution">
    <text evidence="12">The sequence shown here is derived from an EMBL/GenBank/DDBJ whole genome shotgun (WGS) entry which is preliminary data.</text>
</comment>
<reference evidence="12 13" key="1">
    <citation type="submission" date="2020-07" db="EMBL/GenBank/DDBJ databases">
        <title>Thermogemmata thermophila gen. nov., sp. nov., a novel moderate thermophilic planctomycete from a Kamchatka hot spring.</title>
        <authorList>
            <person name="Elcheninov A.G."/>
            <person name="Podosokorskaya O.A."/>
            <person name="Kovaleva O.L."/>
            <person name="Novikov A."/>
            <person name="Bonch-Osmolovskaya E.A."/>
            <person name="Toshchakov S.V."/>
            <person name="Kublanov I.V."/>
        </authorList>
    </citation>
    <scope>NUCLEOTIDE SEQUENCE [LARGE SCALE GENOMIC DNA]</scope>
    <source>
        <strain evidence="12 13">2918</strain>
    </source>
</reference>
<evidence type="ECO:0000256" key="8">
    <source>
        <dbReference type="ARBA" id="ARBA00031306"/>
    </source>
</evidence>